<name>A0ABX2D1F0_9CYAN</name>
<keyword evidence="1" id="KW-1133">Transmembrane helix</keyword>
<reference evidence="2 3" key="1">
    <citation type="journal article" date="2020" name="Sci. Rep.">
        <title>A novel cyanobacterial geosmin producer, revising GeoA distribution and dispersion patterns in Bacteria.</title>
        <authorList>
            <person name="Churro C."/>
            <person name="Semedo-Aguiar A.P."/>
            <person name="Silva A.D."/>
            <person name="Pereira-Leal J.B."/>
            <person name="Leite R.B."/>
        </authorList>
    </citation>
    <scope>NUCLEOTIDE SEQUENCE [LARGE SCALE GENOMIC DNA]</scope>
    <source>
        <strain evidence="2 3">IPMA8</strain>
    </source>
</reference>
<dbReference type="Proteomes" id="UP000702425">
    <property type="component" value="Unassembled WGS sequence"/>
</dbReference>
<feature type="transmembrane region" description="Helical" evidence="1">
    <location>
        <begin position="41"/>
        <end position="60"/>
    </location>
</feature>
<evidence type="ECO:0000256" key="1">
    <source>
        <dbReference type="SAM" id="Phobius"/>
    </source>
</evidence>
<keyword evidence="1" id="KW-0812">Transmembrane</keyword>
<accession>A0ABX2D1F0</accession>
<keyword evidence="1" id="KW-0472">Membrane</keyword>
<comment type="caution">
    <text evidence="2">The sequence shown here is derived from an EMBL/GenBank/DDBJ whole genome shotgun (WGS) entry which is preliminary data.</text>
</comment>
<proteinExistence type="predicted"/>
<protein>
    <submittedName>
        <fullName evidence="2">Uncharacterized protein</fullName>
    </submittedName>
</protein>
<evidence type="ECO:0000313" key="3">
    <source>
        <dbReference type="Proteomes" id="UP000702425"/>
    </source>
</evidence>
<feature type="transmembrane region" description="Helical" evidence="1">
    <location>
        <begin position="12"/>
        <end position="29"/>
    </location>
</feature>
<dbReference type="EMBL" id="SRRZ01000061">
    <property type="protein sequence ID" value="NQE35668.1"/>
    <property type="molecule type" value="Genomic_DNA"/>
</dbReference>
<sequence length="73" mass="8099">MVTIESGYVNPLDLMAMLATIGVTIILPWTPLAALLGFQRLSLSFVLVLGAIVLLYVTVAENVKRVFYQRVKF</sequence>
<organism evidence="2 3">
    <name type="scientific">Microcoleus asticus IPMA8</name>
    <dbReference type="NCBI Taxonomy" id="2563858"/>
    <lineage>
        <taxon>Bacteria</taxon>
        <taxon>Bacillati</taxon>
        <taxon>Cyanobacteriota</taxon>
        <taxon>Cyanophyceae</taxon>
        <taxon>Oscillatoriophycideae</taxon>
        <taxon>Oscillatoriales</taxon>
        <taxon>Microcoleaceae</taxon>
        <taxon>Microcoleus</taxon>
        <taxon>Microcoleus asticus</taxon>
    </lineage>
</organism>
<evidence type="ECO:0000313" key="2">
    <source>
        <dbReference type="EMBL" id="NQE35668.1"/>
    </source>
</evidence>
<dbReference type="RefSeq" id="WP_216670525.1">
    <property type="nucleotide sequence ID" value="NZ_CAWPPK010000276.1"/>
</dbReference>
<gene>
    <name evidence="2" type="ORF">E5S67_03403</name>
</gene>
<keyword evidence="3" id="KW-1185">Reference proteome</keyword>